<dbReference type="InterPro" id="IPR000014">
    <property type="entry name" value="PAS"/>
</dbReference>
<name>A0ABT8ARI0_9HYPH</name>
<comment type="caution">
    <text evidence="7">The sequence shown here is derived from an EMBL/GenBank/DDBJ whole genome shotgun (WGS) entry which is preliminary data.</text>
</comment>
<dbReference type="Gene3D" id="3.30.450.20">
    <property type="entry name" value="PAS domain"/>
    <property type="match status" value="1"/>
</dbReference>
<comment type="catalytic activity">
    <reaction evidence="1">
        <text>ATP + protein L-histidine = ADP + protein N-phospho-L-histidine.</text>
        <dbReference type="EC" id="2.7.13.3"/>
    </reaction>
</comment>
<gene>
    <name evidence="7" type="ORF">QWZ18_18090</name>
</gene>
<dbReference type="PANTHER" id="PTHR43304:SF1">
    <property type="entry name" value="PAC DOMAIN-CONTAINING PROTEIN"/>
    <property type="match status" value="1"/>
</dbReference>
<evidence type="ECO:0000313" key="8">
    <source>
        <dbReference type="Proteomes" id="UP001244297"/>
    </source>
</evidence>
<proteinExistence type="predicted"/>
<dbReference type="EMBL" id="JAUFPT010000059">
    <property type="protein sequence ID" value="MDN3572529.1"/>
    <property type="molecule type" value="Genomic_DNA"/>
</dbReference>
<dbReference type="PROSITE" id="PS50113">
    <property type="entry name" value="PAC"/>
    <property type="match status" value="1"/>
</dbReference>
<evidence type="ECO:0000256" key="1">
    <source>
        <dbReference type="ARBA" id="ARBA00000085"/>
    </source>
</evidence>
<organism evidence="7 8">
    <name type="scientific">Methylobacterium longum</name>
    <dbReference type="NCBI Taxonomy" id="767694"/>
    <lineage>
        <taxon>Bacteria</taxon>
        <taxon>Pseudomonadati</taxon>
        <taxon>Pseudomonadota</taxon>
        <taxon>Alphaproteobacteria</taxon>
        <taxon>Hyphomicrobiales</taxon>
        <taxon>Methylobacteriaceae</taxon>
        <taxon>Methylobacterium</taxon>
    </lineage>
</organism>
<feature type="domain" description="PAC" evidence="6">
    <location>
        <begin position="90"/>
        <end position="142"/>
    </location>
</feature>
<evidence type="ECO:0000256" key="2">
    <source>
        <dbReference type="ARBA" id="ARBA00012438"/>
    </source>
</evidence>
<evidence type="ECO:0000256" key="5">
    <source>
        <dbReference type="ARBA" id="ARBA00022777"/>
    </source>
</evidence>
<evidence type="ECO:0000313" key="7">
    <source>
        <dbReference type="EMBL" id="MDN3572529.1"/>
    </source>
</evidence>
<evidence type="ECO:0000259" key="6">
    <source>
        <dbReference type="PROSITE" id="PS50113"/>
    </source>
</evidence>
<evidence type="ECO:0000256" key="4">
    <source>
        <dbReference type="ARBA" id="ARBA00022679"/>
    </source>
</evidence>
<dbReference type="InterPro" id="IPR035965">
    <property type="entry name" value="PAS-like_dom_sf"/>
</dbReference>
<keyword evidence="8" id="KW-1185">Reference proteome</keyword>
<evidence type="ECO:0000256" key="3">
    <source>
        <dbReference type="ARBA" id="ARBA00022553"/>
    </source>
</evidence>
<dbReference type="InterPro" id="IPR052162">
    <property type="entry name" value="Sensor_kinase/Photoreceptor"/>
</dbReference>
<keyword evidence="3" id="KW-0597">Phosphoprotein</keyword>
<dbReference type="EC" id="2.7.13.3" evidence="2"/>
<keyword evidence="4" id="KW-0808">Transferase</keyword>
<sequence>MSKSKPRDVETNFDAFQHALDALDVIGRWNWDAATDRVRSDAFVALLFNLAPEEAEEGVPLTSYVEAVHADDRQRVLSLIRRSAQEGSTYLTEYRVISIDGRTRWVLARGRFTRDRSGKAVAGGGILVDVTRMRMSEGTFDDVEVPSGGVPLDRAADLLIAAQQAIVESEDPTLKILADALLMAVGRRLAQRETEERRRHMN</sequence>
<dbReference type="NCBIfam" id="TIGR00229">
    <property type="entry name" value="sensory_box"/>
    <property type="match status" value="1"/>
</dbReference>
<accession>A0ABT8ARI0</accession>
<dbReference type="InterPro" id="IPR000700">
    <property type="entry name" value="PAS-assoc_C"/>
</dbReference>
<protein>
    <recommendedName>
        <fullName evidence="2">histidine kinase</fullName>
        <ecNumber evidence="2">2.7.13.3</ecNumber>
    </recommendedName>
</protein>
<dbReference type="InterPro" id="IPR013655">
    <property type="entry name" value="PAS_fold_3"/>
</dbReference>
<dbReference type="RefSeq" id="WP_238292255.1">
    <property type="nucleotide sequence ID" value="NZ_BPQS01000052.1"/>
</dbReference>
<reference evidence="8" key="1">
    <citation type="journal article" date="2019" name="Int. J. Syst. Evol. Microbiol.">
        <title>The Global Catalogue of Microorganisms (GCM) 10K type strain sequencing project: providing services to taxonomists for standard genome sequencing and annotation.</title>
        <authorList>
            <consortium name="The Broad Institute Genomics Platform"/>
            <consortium name="The Broad Institute Genome Sequencing Center for Infectious Disease"/>
            <person name="Wu L."/>
            <person name="Ma J."/>
        </authorList>
    </citation>
    <scope>NUCLEOTIDE SEQUENCE [LARGE SCALE GENOMIC DNA]</scope>
    <source>
        <strain evidence="8">CECT 7806</strain>
    </source>
</reference>
<dbReference type="PANTHER" id="PTHR43304">
    <property type="entry name" value="PHYTOCHROME-LIKE PROTEIN CPH1"/>
    <property type="match status" value="1"/>
</dbReference>
<dbReference type="Pfam" id="PF08447">
    <property type="entry name" value="PAS_3"/>
    <property type="match status" value="1"/>
</dbReference>
<dbReference type="Proteomes" id="UP001244297">
    <property type="component" value="Unassembled WGS sequence"/>
</dbReference>
<dbReference type="CDD" id="cd00130">
    <property type="entry name" value="PAS"/>
    <property type="match status" value="1"/>
</dbReference>
<keyword evidence="5" id="KW-0418">Kinase</keyword>
<dbReference type="SUPFAM" id="SSF55785">
    <property type="entry name" value="PYP-like sensor domain (PAS domain)"/>
    <property type="match status" value="1"/>
</dbReference>